<dbReference type="Proteomes" id="UP000766486">
    <property type="component" value="Unassembled WGS sequence"/>
</dbReference>
<reference evidence="2 3" key="1">
    <citation type="submission" date="2019-06" db="EMBL/GenBank/DDBJ databases">
        <authorList>
            <person name="Broberg M."/>
        </authorList>
    </citation>
    <scope>NUCLEOTIDE SEQUENCE [LARGE SCALE GENOMIC DNA]</scope>
</reference>
<name>A0ABY6UKY1_BIOOC</name>
<protein>
    <submittedName>
        <fullName evidence="2">Uncharacterized protein</fullName>
    </submittedName>
</protein>
<keyword evidence="3" id="KW-1185">Reference proteome</keyword>
<gene>
    <name evidence="2" type="ORF">CLO192961_LOCUS315779</name>
</gene>
<comment type="caution">
    <text evidence="2">The sequence shown here is derived from an EMBL/GenBank/DDBJ whole genome shotgun (WGS) entry which is preliminary data.</text>
</comment>
<sequence>MPGPSGRRGNTQLGEPVVRWYLTTGGTNDGGDLAVIANEYINYGQDRFPCIEVANYSDNQLKEMSRPLIRGPGQTSTRREADQPAKAGQAALERAAWPNIPQVGGVPAHRSRPPSQSWSGSPLQGCLAKYPPRGPPAGRVITGAQPPSSKSTGMSRPAKEG</sequence>
<accession>A0ABY6UKY1</accession>
<feature type="compositionally biased region" description="Polar residues" evidence="1">
    <location>
        <begin position="113"/>
        <end position="122"/>
    </location>
</feature>
<proteinExistence type="predicted"/>
<organism evidence="2 3">
    <name type="scientific">Bionectria ochroleuca</name>
    <name type="common">Gliocladium roseum</name>
    <dbReference type="NCBI Taxonomy" id="29856"/>
    <lineage>
        <taxon>Eukaryota</taxon>
        <taxon>Fungi</taxon>
        <taxon>Dikarya</taxon>
        <taxon>Ascomycota</taxon>
        <taxon>Pezizomycotina</taxon>
        <taxon>Sordariomycetes</taxon>
        <taxon>Hypocreomycetidae</taxon>
        <taxon>Hypocreales</taxon>
        <taxon>Bionectriaceae</taxon>
        <taxon>Clonostachys</taxon>
    </lineage>
</organism>
<evidence type="ECO:0000313" key="3">
    <source>
        <dbReference type="Proteomes" id="UP000766486"/>
    </source>
</evidence>
<evidence type="ECO:0000256" key="1">
    <source>
        <dbReference type="SAM" id="MobiDB-lite"/>
    </source>
</evidence>
<evidence type="ECO:0000313" key="2">
    <source>
        <dbReference type="EMBL" id="VUC31925.1"/>
    </source>
</evidence>
<dbReference type="EMBL" id="CABFNS010000837">
    <property type="protein sequence ID" value="VUC31925.1"/>
    <property type="molecule type" value="Genomic_DNA"/>
</dbReference>
<feature type="compositionally biased region" description="Polar residues" evidence="1">
    <location>
        <begin position="145"/>
        <end position="154"/>
    </location>
</feature>
<feature type="region of interest" description="Disordered" evidence="1">
    <location>
        <begin position="64"/>
        <end position="161"/>
    </location>
</feature>